<sequence>MKILLVYVCILVLASFSSADVKERIKNAIKAATPEEDVETCMTENGVTREDIYREDQILTDLHKQPENEERTRKNGCFFACLLKKFDLMEDSNIKESKVHQELDKECLIVRSITQECEKCFDLYECIMRAMHKVEGHGEHEIEETEEEKEETTQAE</sequence>
<dbReference type="OrthoDB" id="6595846at2759"/>
<dbReference type="Gene3D" id="1.10.238.20">
    <property type="entry name" value="Pheromone/general odorant binding protein domain"/>
    <property type="match status" value="1"/>
</dbReference>
<gene>
    <name evidence="4" type="primary">LOC105424756</name>
</gene>
<dbReference type="SMART" id="SM00708">
    <property type="entry name" value="PhBP"/>
    <property type="match status" value="1"/>
</dbReference>
<keyword evidence="3" id="KW-1185">Reference proteome</keyword>
<evidence type="ECO:0000313" key="3">
    <source>
        <dbReference type="Proteomes" id="UP000504615"/>
    </source>
</evidence>
<dbReference type="RefSeq" id="XP_011633454.1">
    <property type="nucleotide sequence ID" value="XM_011635152.1"/>
</dbReference>
<dbReference type="CDD" id="cd23992">
    <property type="entry name" value="PBP_GOBP"/>
    <property type="match status" value="1"/>
</dbReference>
<name>A0A6I9VYG2_9HYME</name>
<dbReference type="Pfam" id="PF01395">
    <property type="entry name" value="PBP_GOBP"/>
    <property type="match status" value="1"/>
</dbReference>
<organism evidence="3 4">
    <name type="scientific">Pogonomyrmex barbatus</name>
    <name type="common">red harvester ant</name>
    <dbReference type="NCBI Taxonomy" id="144034"/>
    <lineage>
        <taxon>Eukaryota</taxon>
        <taxon>Metazoa</taxon>
        <taxon>Ecdysozoa</taxon>
        <taxon>Arthropoda</taxon>
        <taxon>Hexapoda</taxon>
        <taxon>Insecta</taxon>
        <taxon>Pterygota</taxon>
        <taxon>Neoptera</taxon>
        <taxon>Endopterygota</taxon>
        <taxon>Hymenoptera</taxon>
        <taxon>Apocrita</taxon>
        <taxon>Aculeata</taxon>
        <taxon>Formicoidea</taxon>
        <taxon>Formicidae</taxon>
        <taxon>Myrmicinae</taxon>
        <taxon>Pogonomyrmex</taxon>
    </lineage>
</organism>
<evidence type="ECO:0000256" key="2">
    <source>
        <dbReference type="SAM" id="SignalP"/>
    </source>
</evidence>
<dbReference type="KEGG" id="pbar:105424756"/>
<dbReference type="AlphaFoldDB" id="A0A6I9VYG2"/>
<dbReference type="GeneID" id="105424756"/>
<feature type="compositionally biased region" description="Acidic residues" evidence="1">
    <location>
        <begin position="141"/>
        <end position="150"/>
    </location>
</feature>
<dbReference type="SUPFAM" id="SSF47565">
    <property type="entry name" value="Insect pheromone/odorant-binding proteins"/>
    <property type="match status" value="1"/>
</dbReference>
<dbReference type="GO" id="GO:0005549">
    <property type="term" value="F:odorant binding"/>
    <property type="evidence" value="ECO:0007669"/>
    <property type="project" value="InterPro"/>
</dbReference>
<feature type="region of interest" description="Disordered" evidence="1">
    <location>
        <begin position="137"/>
        <end position="156"/>
    </location>
</feature>
<dbReference type="InterPro" id="IPR006170">
    <property type="entry name" value="PBP/GOBP"/>
</dbReference>
<evidence type="ECO:0000313" key="4">
    <source>
        <dbReference type="RefSeq" id="XP_011633454.1"/>
    </source>
</evidence>
<proteinExistence type="predicted"/>
<dbReference type="Proteomes" id="UP000504615">
    <property type="component" value="Unplaced"/>
</dbReference>
<feature type="chain" id="PRO_5026711841" evidence="2">
    <location>
        <begin position="20"/>
        <end position="156"/>
    </location>
</feature>
<feature type="signal peptide" evidence="2">
    <location>
        <begin position="1"/>
        <end position="19"/>
    </location>
</feature>
<dbReference type="InterPro" id="IPR036728">
    <property type="entry name" value="PBP_GOBP_sf"/>
</dbReference>
<protein>
    <submittedName>
        <fullName evidence="4">Pheromone-binding protein Gp-9-like</fullName>
    </submittedName>
</protein>
<keyword evidence="2" id="KW-0732">Signal</keyword>
<evidence type="ECO:0000256" key="1">
    <source>
        <dbReference type="SAM" id="MobiDB-lite"/>
    </source>
</evidence>
<accession>A0A6I9VYG2</accession>
<reference evidence="4" key="1">
    <citation type="submission" date="2025-08" db="UniProtKB">
        <authorList>
            <consortium name="RefSeq"/>
        </authorList>
    </citation>
    <scope>IDENTIFICATION</scope>
</reference>